<evidence type="ECO:0000313" key="8">
    <source>
        <dbReference type="EnsemblProtists" id="PYU1_T004286"/>
    </source>
</evidence>
<dbReference type="PROSITE" id="PS00704">
    <property type="entry name" value="PROK_CO2_ANHYDRASE_1"/>
    <property type="match status" value="1"/>
</dbReference>
<keyword evidence="4 7" id="KW-0862">Zinc</keyword>
<dbReference type="AlphaFoldDB" id="K3WH45"/>
<keyword evidence="9" id="KW-1185">Reference proteome</keyword>
<dbReference type="EC" id="4.2.1.1" evidence="2"/>
<organism evidence="8 9">
    <name type="scientific">Globisporangium ultimum (strain ATCC 200006 / CBS 805.95 / DAOM BR144)</name>
    <name type="common">Pythium ultimum</name>
    <dbReference type="NCBI Taxonomy" id="431595"/>
    <lineage>
        <taxon>Eukaryota</taxon>
        <taxon>Sar</taxon>
        <taxon>Stramenopiles</taxon>
        <taxon>Oomycota</taxon>
        <taxon>Peronosporomycetes</taxon>
        <taxon>Pythiales</taxon>
        <taxon>Pythiaceae</taxon>
        <taxon>Globisporangium</taxon>
    </lineage>
</organism>
<keyword evidence="3 7" id="KW-0479">Metal-binding</keyword>
<dbReference type="Pfam" id="PF00484">
    <property type="entry name" value="Pro_CA"/>
    <property type="match status" value="1"/>
</dbReference>
<proteinExistence type="inferred from homology"/>
<evidence type="ECO:0000313" key="9">
    <source>
        <dbReference type="Proteomes" id="UP000019132"/>
    </source>
</evidence>
<dbReference type="CDD" id="cd00883">
    <property type="entry name" value="beta_CA_cladeA"/>
    <property type="match status" value="1"/>
</dbReference>
<dbReference type="EnsemblProtists" id="PYU1_T004286">
    <property type="protein sequence ID" value="PYU1_T004286"/>
    <property type="gene ID" value="PYU1_G004276"/>
</dbReference>
<name>K3WH45_GLOUD</name>
<dbReference type="eggNOG" id="KOG1578">
    <property type="taxonomic scope" value="Eukaryota"/>
</dbReference>
<feature type="binding site" evidence="7">
    <location>
        <position position="121"/>
    </location>
    <ligand>
        <name>Zn(2+)</name>
        <dbReference type="ChEBI" id="CHEBI:29105"/>
    </ligand>
</feature>
<dbReference type="HOGENOM" id="CLU_053879_2_0_1"/>
<dbReference type="SMART" id="SM00947">
    <property type="entry name" value="Pro_CA"/>
    <property type="match status" value="1"/>
</dbReference>
<evidence type="ECO:0000256" key="6">
    <source>
        <dbReference type="ARBA" id="ARBA00048348"/>
    </source>
</evidence>
<comment type="similarity">
    <text evidence="1">Belongs to the beta-class carbonic anhydrase family.</text>
</comment>
<dbReference type="EMBL" id="GL376567">
    <property type="status" value="NOT_ANNOTATED_CDS"/>
    <property type="molecule type" value="Genomic_DNA"/>
</dbReference>
<evidence type="ECO:0000256" key="4">
    <source>
        <dbReference type="ARBA" id="ARBA00022833"/>
    </source>
</evidence>
<dbReference type="SUPFAM" id="SSF53056">
    <property type="entry name" value="beta-carbonic anhydrase, cab"/>
    <property type="match status" value="1"/>
</dbReference>
<feature type="binding site" evidence="7">
    <location>
        <position position="119"/>
    </location>
    <ligand>
        <name>Zn(2+)</name>
        <dbReference type="ChEBI" id="CHEBI:29105"/>
    </ligand>
</feature>
<dbReference type="GO" id="GO:0004089">
    <property type="term" value="F:carbonate dehydratase activity"/>
    <property type="evidence" value="ECO:0007669"/>
    <property type="project" value="UniProtKB-EC"/>
</dbReference>
<dbReference type="InterPro" id="IPR001765">
    <property type="entry name" value="Carbonic_anhydrase"/>
</dbReference>
<feature type="binding site" evidence="7">
    <location>
        <position position="175"/>
    </location>
    <ligand>
        <name>Zn(2+)</name>
        <dbReference type="ChEBI" id="CHEBI:29105"/>
    </ligand>
</feature>
<keyword evidence="5" id="KW-0456">Lyase</keyword>
<reference evidence="9" key="2">
    <citation type="submission" date="2010-04" db="EMBL/GenBank/DDBJ databases">
        <authorList>
            <person name="Buell R."/>
            <person name="Hamilton J."/>
            <person name="Hostetler J."/>
        </authorList>
    </citation>
    <scope>NUCLEOTIDE SEQUENCE [LARGE SCALE GENOMIC DNA]</scope>
    <source>
        <strain evidence="9">DAOM:BR144</strain>
    </source>
</reference>
<dbReference type="InterPro" id="IPR036874">
    <property type="entry name" value="Carbonic_anhydrase_sf"/>
</dbReference>
<accession>K3WH45</accession>
<dbReference type="GO" id="GO:0008270">
    <property type="term" value="F:zinc ion binding"/>
    <property type="evidence" value="ECO:0007669"/>
    <property type="project" value="InterPro"/>
</dbReference>
<protein>
    <recommendedName>
        <fullName evidence="2">carbonic anhydrase</fullName>
        <ecNumber evidence="2">4.2.1.1</ecNumber>
    </recommendedName>
</protein>
<comment type="catalytic activity">
    <reaction evidence="6">
        <text>hydrogencarbonate + H(+) = CO2 + H2O</text>
        <dbReference type="Rhea" id="RHEA:10748"/>
        <dbReference type="ChEBI" id="CHEBI:15377"/>
        <dbReference type="ChEBI" id="CHEBI:15378"/>
        <dbReference type="ChEBI" id="CHEBI:16526"/>
        <dbReference type="ChEBI" id="CHEBI:17544"/>
        <dbReference type="EC" id="4.2.1.1"/>
    </reaction>
</comment>
<dbReference type="STRING" id="431595.K3WH45"/>
<dbReference type="InParanoid" id="K3WH45"/>
<evidence type="ECO:0000256" key="5">
    <source>
        <dbReference type="ARBA" id="ARBA00023239"/>
    </source>
</evidence>
<dbReference type="GO" id="GO:0015976">
    <property type="term" value="P:carbon utilization"/>
    <property type="evidence" value="ECO:0007669"/>
    <property type="project" value="InterPro"/>
</dbReference>
<dbReference type="PANTHER" id="PTHR11002:SF76">
    <property type="entry name" value="CARBONIC ANHYDRASE"/>
    <property type="match status" value="1"/>
</dbReference>
<dbReference type="VEuPathDB" id="FungiDB:PYU1_G004276"/>
<evidence type="ECO:0000256" key="3">
    <source>
        <dbReference type="ARBA" id="ARBA00022723"/>
    </source>
</evidence>
<reference evidence="9" key="1">
    <citation type="journal article" date="2010" name="Genome Biol.">
        <title>Genome sequence of the necrotrophic plant pathogen Pythium ultimum reveals original pathogenicity mechanisms and effector repertoire.</title>
        <authorList>
            <person name="Levesque C.A."/>
            <person name="Brouwer H."/>
            <person name="Cano L."/>
            <person name="Hamilton J.P."/>
            <person name="Holt C."/>
            <person name="Huitema E."/>
            <person name="Raffaele S."/>
            <person name="Robideau G.P."/>
            <person name="Thines M."/>
            <person name="Win J."/>
            <person name="Zerillo M.M."/>
            <person name="Beakes G.W."/>
            <person name="Boore J.L."/>
            <person name="Busam D."/>
            <person name="Dumas B."/>
            <person name="Ferriera S."/>
            <person name="Fuerstenberg S.I."/>
            <person name="Gachon C.M."/>
            <person name="Gaulin E."/>
            <person name="Govers F."/>
            <person name="Grenville-Briggs L."/>
            <person name="Horner N."/>
            <person name="Hostetler J."/>
            <person name="Jiang R.H."/>
            <person name="Johnson J."/>
            <person name="Krajaejun T."/>
            <person name="Lin H."/>
            <person name="Meijer H.J."/>
            <person name="Moore B."/>
            <person name="Morris P."/>
            <person name="Phuntmart V."/>
            <person name="Puiu D."/>
            <person name="Shetty J."/>
            <person name="Stajich J.E."/>
            <person name="Tripathy S."/>
            <person name="Wawra S."/>
            <person name="van West P."/>
            <person name="Whitty B.R."/>
            <person name="Coutinho P.M."/>
            <person name="Henrissat B."/>
            <person name="Martin F."/>
            <person name="Thomas P.D."/>
            <person name="Tyler B.M."/>
            <person name="De Vries R.P."/>
            <person name="Kamoun S."/>
            <person name="Yandell M."/>
            <person name="Tisserat N."/>
            <person name="Buell C.R."/>
        </authorList>
    </citation>
    <scope>NUCLEOTIDE SEQUENCE</scope>
    <source>
        <strain evidence="9">DAOM:BR144</strain>
    </source>
</reference>
<dbReference type="OMA" id="FIAKHMG"/>
<evidence type="ECO:0000256" key="7">
    <source>
        <dbReference type="PIRSR" id="PIRSR601765-1"/>
    </source>
</evidence>
<evidence type="ECO:0000256" key="1">
    <source>
        <dbReference type="ARBA" id="ARBA00006217"/>
    </source>
</evidence>
<dbReference type="Gene3D" id="3.40.1050.10">
    <property type="entry name" value="Carbonic anhydrase"/>
    <property type="match status" value="2"/>
</dbReference>
<comment type="cofactor">
    <cofactor evidence="7">
        <name>Zn(2+)</name>
        <dbReference type="ChEBI" id="CHEBI:29105"/>
    </cofactor>
    <text evidence="7">Binds 1 zinc ion per subunit.</text>
</comment>
<evidence type="ECO:0000256" key="2">
    <source>
        <dbReference type="ARBA" id="ARBA00012925"/>
    </source>
</evidence>
<dbReference type="InterPro" id="IPR015892">
    <property type="entry name" value="Carbonic_anhydrase_CS"/>
</dbReference>
<sequence length="359" mass="41053">MHCERSFGDSAPLTPNGEADDLIAFNAHSILVITAPPDPSPLPSPLSNYHRNSLSNASVKYCTTSPKHYHEICHSHDATSIQYLFDNKKKWREKKQKNDAEFFQRTAEKQTPRYLWIGCSDSRVPAEEITGLTPGEMFVHRNAANLVVSNDISSLSVIQFAVEKLKVKDIIICGHYGLCRLHQSELLKIPNERQRFHRTVELNIVEQCLNVFKVNMAQRNQQKYGFPRIHGLVYDIHSGVLKQLDIDYQGYLKQYNGIYRLHAFHTDEFPPTIQQMRCNMIQSFAEEHQEDDDGTISVRYISRVLTSESDLFSPEEVDLSIDFARSEMGDPATPFIKIESLIEFFAPRTTPDDAESSTE</sequence>
<dbReference type="Proteomes" id="UP000019132">
    <property type="component" value="Unassembled WGS sequence"/>
</dbReference>
<dbReference type="PANTHER" id="PTHR11002">
    <property type="entry name" value="CARBONIC ANHYDRASE"/>
    <property type="match status" value="1"/>
</dbReference>
<reference evidence="8" key="3">
    <citation type="submission" date="2015-02" db="UniProtKB">
        <authorList>
            <consortium name="EnsemblProtists"/>
        </authorList>
    </citation>
    <scope>IDENTIFICATION</scope>
    <source>
        <strain evidence="8">DAOM BR144</strain>
    </source>
</reference>